<reference evidence="2 3" key="1">
    <citation type="journal article" date="2015" name="Genome Announc.">
        <title>Expanding the biotechnology potential of lactobacilli through comparative genomics of 213 strains and associated genera.</title>
        <authorList>
            <person name="Sun Z."/>
            <person name="Harris H.M."/>
            <person name="McCann A."/>
            <person name="Guo C."/>
            <person name="Argimon S."/>
            <person name="Zhang W."/>
            <person name="Yang X."/>
            <person name="Jeffery I.B."/>
            <person name="Cooney J.C."/>
            <person name="Kagawa T.F."/>
            <person name="Liu W."/>
            <person name="Song Y."/>
            <person name="Salvetti E."/>
            <person name="Wrobel A."/>
            <person name="Rasinkangas P."/>
            <person name="Parkhill J."/>
            <person name="Rea M.C."/>
            <person name="O'Sullivan O."/>
            <person name="Ritari J."/>
            <person name="Douillard F.P."/>
            <person name="Paul Ross R."/>
            <person name="Yang R."/>
            <person name="Briner A.E."/>
            <person name="Felis G.E."/>
            <person name="de Vos W.M."/>
            <person name="Barrangou R."/>
            <person name="Klaenhammer T.R."/>
            <person name="Caufield P.W."/>
            <person name="Cui Y."/>
            <person name="Zhang H."/>
            <person name="O'Toole P.W."/>
        </authorList>
    </citation>
    <scope>NUCLEOTIDE SEQUENCE [LARGE SCALE GENOMIC DNA]</scope>
    <source>
        <strain evidence="2 3">DSM 8475</strain>
    </source>
</reference>
<organism evidence="2 3">
    <name type="scientific">Limosilactobacillus pontis DSM 8475</name>
    <dbReference type="NCBI Taxonomy" id="1423794"/>
    <lineage>
        <taxon>Bacteria</taxon>
        <taxon>Bacillati</taxon>
        <taxon>Bacillota</taxon>
        <taxon>Bacilli</taxon>
        <taxon>Lactobacillales</taxon>
        <taxon>Lactobacillaceae</taxon>
        <taxon>Limosilactobacillus</taxon>
    </lineage>
</organism>
<name>A0A922PVZ8_9LACO</name>
<evidence type="ECO:0000313" key="3">
    <source>
        <dbReference type="Proteomes" id="UP000051085"/>
    </source>
</evidence>
<proteinExistence type="predicted"/>
<feature type="region of interest" description="Disordered" evidence="1">
    <location>
        <begin position="86"/>
        <end position="229"/>
    </location>
</feature>
<dbReference type="EMBL" id="AZGO01000026">
    <property type="protein sequence ID" value="KRM37615.1"/>
    <property type="molecule type" value="Genomic_DNA"/>
</dbReference>
<dbReference type="InterPro" id="IPR009063">
    <property type="entry name" value="Ig/albumin-bd_sf"/>
</dbReference>
<feature type="compositionally biased region" description="Polar residues" evidence="1">
    <location>
        <begin position="151"/>
        <end position="160"/>
    </location>
</feature>
<dbReference type="Gene3D" id="1.20.120.1850">
    <property type="entry name" value="Ebh helix bundles repeating unit (S and A modules)"/>
    <property type="match status" value="1"/>
</dbReference>
<accession>A0A922PVZ8</accession>
<evidence type="ECO:0000313" key="2">
    <source>
        <dbReference type="EMBL" id="KRM37615.1"/>
    </source>
</evidence>
<feature type="compositionally biased region" description="Polar residues" evidence="1">
    <location>
        <begin position="86"/>
        <end position="97"/>
    </location>
</feature>
<gene>
    <name evidence="2" type="ORF">FD34_GL001235</name>
</gene>
<dbReference type="AlphaFoldDB" id="A0A922PVZ8"/>
<protein>
    <submittedName>
        <fullName evidence="2">Uncharacterized protein</fullName>
    </submittedName>
</protein>
<dbReference type="Proteomes" id="UP000051085">
    <property type="component" value="Unassembled WGS sequence"/>
</dbReference>
<feature type="compositionally biased region" description="Polar residues" evidence="1">
    <location>
        <begin position="198"/>
        <end position="212"/>
    </location>
</feature>
<sequence length="229" mass="23995">MSTQVNYQELERLVSDQARVHGTDYYRNAPTRTRSVYDQTVWMGKSILEERDGAQLSPQTMVDMTVQSINNAIKALKSNASAKVATSTNAAAPSQSSEKVRRGQATGPVESHDGDRSPAGAPTQATSAAQQRSTDEPTRSQPTAQKLAPESASQPTTPVQPTEPADQPTQPSSLTPVTVATAPGATTQPTAEPEGPAASTQPTEPASAQPESAPQKDEPGFATDGTSPN</sequence>
<dbReference type="SUPFAM" id="SSF46997">
    <property type="entry name" value="Bacterial immunoglobulin/albumin-binding domains"/>
    <property type="match status" value="1"/>
</dbReference>
<feature type="compositionally biased region" description="Low complexity" evidence="1">
    <location>
        <begin position="175"/>
        <end position="194"/>
    </location>
</feature>
<dbReference type="RefSeq" id="WP_057806215.1">
    <property type="nucleotide sequence ID" value="NZ_AZGO01000026.1"/>
</dbReference>
<dbReference type="GeneID" id="87979004"/>
<evidence type="ECO:0000256" key="1">
    <source>
        <dbReference type="SAM" id="MobiDB-lite"/>
    </source>
</evidence>
<comment type="caution">
    <text evidence="2">The sequence shown here is derived from an EMBL/GenBank/DDBJ whole genome shotgun (WGS) entry which is preliminary data.</text>
</comment>
<feature type="compositionally biased region" description="Polar residues" evidence="1">
    <location>
        <begin position="123"/>
        <end position="132"/>
    </location>
</feature>